<feature type="compositionally biased region" description="Basic and acidic residues" evidence="1">
    <location>
        <begin position="232"/>
        <end position="242"/>
    </location>
</feature>
<dbReference type="InterPro" id="IPR040385">
    <property type="entry name" value="RABL6"/>
</dbReference>
<evidence type="ECO:0000313" key="3">
    <source>
        <dbReference type="RefSeq" id="XP_013419120.2"/>
    </source>
</evidence>
<dbReference type="GeneID" id="106179870"/>
<feature type="compositionally biased region" description="Acidic residues" evidence="1">
    <location>
        <begin position="616"/>
        <end position="628"/>
    </location>
</feature>
<feature type="compositionally biased region" description="Basic and acidic residues" evidence="1">
    <location>
        <begin position="591"/>
        <end position="604"/>
    </location>
</feature>
<feature type="compositionally biased region" description="Polar residues" evidence="1">
    <location>
        <begin position="382"/>
        <end position="393"/>
    </location>
</feature>
<feature type="compositionally biased region" description="Low complexity" evidence="1">
    <location>
        <begin position="199"/>
        <end position="208"/>
    </location>
</feature>
<dbReference type="OrthoDB" id="207081at2759"/>
<feature type="compositionally biased region" description="Low complexity" evidence="1">
    <location>
        <begin position="160"/>
        <end position="173"/>
    </location>
</feature>
<feature type="compositionally biased region" description="Acidic residues" evidence="1">
    <location>
        <begin position="262"/>
        <end position="273"/>
    </location>
</feature>
<feature type="compositionally biased region" description="Basic and acidic residues" evidence="1">
    <location>
        <begin position="394"/>
        <end position="418"/>
    </location>
</feature>
<evidence type="ECO:0000313" key="2">
    <source>
        <dbReference type="Proteomes" id="UP000085678"/>
    </source>
</evidence>
<feature type="compositionally biased region" description="Polar residues" evidence="1">
    <location>
        <begin position="187"/>
        <end position="198"/>
    </location>
</feature>
<organism evidence="2 3">
    <name type="scientific">Lingula anatina</name>
    <name type="common">Brachiopod</name>
    <name type="synonym">Lingula unguis</name>
    <dbReference type="NCBI Taxonomy" id="7574"/>
    <lineage>
        <taxon>Eukaryota</taxon>
        <taxon>Metazoa</taxon>
        <taxon>Spiralia</taxon>
        <taxon>Lophotrochozoa</taxon>
        <taxon>Brachiopoda</taxon>
        <taxon>Linguliformea</taxon>
        <taxon>Lingulata</taxon>
        <taxon>Lingulida</taxon>
        <taxon>Linguloidea</taxon>
        <taxon>Lingulidae</taxon>
        <taxon>Lingula</taxon>
    </lineage>
</organism>
<dbReference type="AlphaFoldDB" id="A0A1S3K918"/>
<proteinExistence type="predicted"/>
<dbReference type="KEGG" id="lak:106179870"/>
<dbReference type="STRING" id="7574.A0A1S3K918"/>
<dbReference type="RefSeq" id="XP_013419120.2">
    <property type="nucleotide sequence ID" value="XM_013563666.2"/>
</dbReference>
<dbReference type="Gene3D" id="3.40.50.300">
    <property type="entry name" value="P-loop containing nucleotide triphosphate hydrolases"/>
    <property type="match status" value="1"/>
</dbReference>
<gene>
    <name evidence="3" type="primary">LOC106179870</name>
</gene>
<dbReference type="GO" id="GO:0005634">
    <property type="term" value="C:nucleus"/>
    <property type="evidence" value="ECO:0007669"/>
    <property type="project" value="TreeGrafter"/>
</dbReference>
<feature type="compositionally biased region" description="Low complexity" evidence="1">
    <location>
        <begin position="419"/>
        <end position="433"/>
    </location>
</feature>
<dbReference type="InterPro" id="IPR027417">
    <property type="entry name" value="P-loop_NTPase"/>
</dbReference>
<dbReference type="GO" id="GO:0005525">
    <property type="term" value="F:GTP binding"/>
    <property type="evidence" value="ECO:0007669"/>
    <property type="project" value="InterPro"/>
</dbReference>
<feature type="compositionally biased region" description="Gly residues" evidence="1">
    <location>
        <begin position="631"/>
        <end position="640"/>
    </location>
</feature>
<keyword evidence="2" id="KW-1185">Reference proteome</keyword>
<feature type="region of interest" description="Disordered" evidence="1">
    <location>
        <begin position="543"/>
        <end position="640"/>
    </location>
</feature>
<dbReference type="GO" id="GO:0005829">
    <property type="term" value="C:cytosol"/>
    <property type="evidence" value="ECO:0007669"/>
    <property type="project" value="TreeGrafter"/>
</dbReference>
<accession>A0A1S3K918</accession>
<dbReference type="InParanoid" id="A0A1S3K918"/>
<dbReference type="PANTHER" id="PTHR14932">
    <property type="entry name" value="RAS GTPASE-RELATED"/>
    <property type="match status" value="1"/>
</dbReference>
<dbReference type="PANTHER" id="PTHR14932:SF1">
    <property type="entry name" value="RAB-LIKE PROTEIN 6"/>
    <property type="match status" value="1"/>
</dbReference>
<protein>
    <submittedName>
        <fullName evidence="3">Rab-like protein 6</fullName>
    </submittedName>
</protein>
<feature type="region of interest" description="Disordered" evidence="1">
    <location>
        <begin position="159"/>
        <end position="471"/>
    </location>
</feature>
<dbReference type="Proteomes" id="UP000085678">
    <property type="component" value="Unplaced"/>
</dbReference>
<sequence length="640" mass="71649">MLDITKQWTFDYIERELPKVPHTIPVLIMSNHRDMGHHRTVLDEKIKYLSEEVQENRPDNSAPIRCMESSMRNGFGLKYVHKFFNLPFLQLQKETLLKQLEINVQEFSAVLEELDIQEESEEQNYDMFIEGVSEKRRAQQEKLAVKAIEEAKKKEEAEKAAQAALQEQAEQAKGNVMPKSISHPNLPVSQQDKQTMSVSPSANQLSASPQPPAPSPQAQEQKSGGFMSRFFGNKDKQDKQEKQTGLVIQPSGQPQVGSVEDFVPEEGLDAEFLEDTKDSKDVKTQKREDNSDSDDSGGNPMVAGFQDELDSEDEEPPKPAADFRVVPHDEEPSSEDEETTGRQTQELETKPRTAELSSDDDDNTNQPGIMLDEDLDSPDEAPSSSVLIPQQVAQKEEKTEMKLSSLKDKKSVTKEQKRSTTSSESDTKSTSQKNKVKSKKKKSAKDVELTDSDEEPPVQTHVDQPSVLQEDVDTVSIDSEEERLAANHVAILGDLDVSEGDEDLHPVKKPVVVIDTEDKKEVPPVEQRSSLFFEDLSILEKGLSAGSVSSSRPETENETPDTTIKTKKKKKKKDKQEEGKPKKTKSKKSKAKDEAQTPEEETKEKKKKKKKKIESEPNEIGETMDDLEAFLGGGGGYESL</sequence>
<feature type="compositionally biased region" description="Basic residues" evidence="1">
    <location>
        <begin position="434"/>
        <end position="443"/>
    </location>
</feature>
<reference evidence="3" key="1">
    <citation type="submission" date="2025-08" db="UniProtKB">
        <authorList>
            <consortium name="RefSeq"/>
        </authorList>
    </citation>
    <scope>IDENTIFICATION</scope>
    <source>
        <tissue evidence="3">Gonads</tissue>
    </source>
</reference>
<evidence type="ECO:0000256" key="1">
    <source>
        <dbReference type="SAM" id="MobiDB-lite"/>
    </source>
</evidence>
<name>A0A1S3K918_LINAN</name>
<feature type="compositionally biased region" description="Basic and acidic residues" evidence="1">
    <location>
        <begin position="274"/>
        <end position="290"/>
    </location>
</feature>